<accession>Q5ATB4</accession>
<keyword evidence="1" id="KW-0147">Chitin-binding</keyword>
<evidence type="ECO:0000256" key="3">
    <source>
        <dbReference type="SAM" id="SignalP"/>
    </source>
</evidence>
<dbReference type="SMART" id="SM00257">
    <property type="entry name" value="LysM"/>
    <property type="match status" value="3"/>
</dbReference>
<protein>
    <recommendedName>
        <fullName evidence="4">LysM domain-containing protein</fullName>
    </recommendedName>
</protein>
<sequence>MAISLRLNLLPTLLLALQSSAIRLDAREPPADCSTNRTYTAVSGDTCAKIASAHSPGALCMDIAAANSLSIQELLEWNTYINPECTNLQAGDEVCVALPTPSPTTTFVASPTTLQKRGYATSIVEPPGPVPHGTTKNCGLYYGVKPGDFCDSIADRFSIDYQLFRDINPAIDADCTNLVPGLYYCVSPTRDWDQTTTTISTSTYASAPAPTTSGTTSNCYEWYVVHSGDTCNQIASIYGISVQELRLWNPSLRQDCSNLRPGHAYCVHGELPSVPTPHSTPAQPTPDFS</sequence>
<feature type="signal peptide" evidence="3">
    <location>
        <begin position="1"/>
        <end position="21"/>
    </location>
</feature>
<dbReference type="InterPro" id="IPR036779">
    <property type="entry name" value="LysM_dom_sf"/>
</dbReference>
<dbReference type="OrthoDB" id="5985073at2759"/>
<evidence type="ECO:0000313" key="6">
    <source>
        <dbReference type="Proteomes" id="UP000000560"/>
    </source>
</evidence>
<evidence type="ECO:0000259" key="4">
    <source>
        <dbReference type="PROSITE" id="PS51782"/>
    </source>
</evidence>
<keyword evidence="2" id="KW-0843">Virulence</keyword>
<dbReference type="PANTHER" id="PTHR34997">
    <property type="entry name" value="AM15"/>
    <property type="match status" value="1"/>
</dbReference>
<dbReference type="InterPro" id="IPR018392">
    <property type="entry name" value="LysM"/>
</dbReference>
<feature type="domain" description="LysM" evidence="4">
    <location>
        <begin position="140"/>
        <end position="186"/>
    </location>
</feature>
<dbReference type="Proteomes" id="UP000000560">
    <property type="component" value="Chromosome V"/>
</dbReference>
<dbReference type="InterPro" id="IPR052210">
    <property type="entry name" value="LysM1-like"/>
</dbReference>
<accession>C8VEH8</accession>
<reference evidence="6" key="1">
    <citation type="journal article" date="2005" name="Nature">
        <title>Sequencing of Aspergillus nidulans and comparative analysis with A. fumigatus and A. oryzae.</title>
        <authorList>
            <person name="Galagan J.E."/>
            <person name="Calvo S.E."/>
            <person name="Cuomo C."/>
            <person name="Ma L.J."/>
            <person name="Wortman J.R."/>
            <person name="Batzoglou S."/>
            <person name="Lee S.I."/>
            <person name="Basturkmen M."/>
            <person name="Spevak C.C."/>
            <person name="Clutterbuck J."/>
            <person name="Kapitonov V."/>
            <person name="Jurka J."/>
            <person name="Scazzocchio C."/>
            <person name="Farman M."/>
            <person name="Butler J."/>
            <person name="Purcell S."/>
            <person name="Harris S."/>
            <person name="Braus G.H."/>
            <person name="Draht O."/>
            <person name="Busch S."/>
            <person name="D'Enfert C."/>
            <person name="Bouchier C."/>
            <person name="Goldman G.H."/>
            <person name="Bell-Pedersen D."/>
            <person name="Griffiths-Jones S."/>
            <person name="Doonan J.H."/>
            <person name="Yu J."/>
            <person name="Vienken K."/>
            <person name="Pain A."/>
            <person name="Freitag M."/>
            <person name="Selker E.U."/>
            <person name="Archer D.B."/>
            <person name="Penalva M.A."/>
            <person name="Oakley B.R."/>
            <person name="Momany M."/>
            <person name="Tanaka T."/>
            <person name="Kumagai T."/>
            <person name="Asai K."/>
            <person name="Machida M."/>
            <person name="Nierman W.C."/>
            <person name="Denning D.W."/>
            <person name="Caddick M."/>
            <person name="Hynes M."/>
            <person name="Paoletti M."/>
            <person name="Fischer R."/>
            <person name="Miller B."/>
            <person name="Dyer P."/>
            <person name="Sachs M.S."/>
            <person name="Osmani S.A."/>
            <person name="Birren B.W."/>
        </authorList>
    </citation>
    <scope>NUCLEOTIDE SEQUENCE [LARGE SCALE GENOMIC DNA]</scope>
    <source>
        <strain evidence="6">FGSC A4 / ATCC 38163 / CBS 112.46 / NRRL 194 / M139</strain>
    </source>
</reference>
<gene>
    <name evidence="5" type="ORF">ANIA_08466</name>
</gene>
<dbReference type="EMBL" id="BN001305">
    <property type="protein sequence ID" value="CBF80610.1"/>
    <property type="molecule type" value="Genomic_DNA"/>
</dbReference>
<evidence type="ECO:0000313" key="5">
    <source>
        <dbReference type="EMBL" id="CBF80610.1"/>
    </source>
</evidence>
<feature type="domain" description="LysM" evidence="4">
    <location>
        <begin position="221"/>
        <end position="267"/>
    </location>
</feature>
<feature type="chain" id="PRO_5030175718" description="LysM domain-containing protein" evidence="3">
    <location>
        <begin position="22"/>
        <end position="289"/>
    </location>
</feature>
<name>Q5ATB4_EMENI</name>
<dbReference type="PANTHER" id="PTHR34997:SF1">
    <property type="entry name" value="PEPTIDOGLYCAN-BINDING LYSIN DOMAIN"/>
    <property type="match status" value="1"/>
</dbReference>
<proteinExistence type="predicted"/>
<dbReference type="STRING" id="227321.Q5ATB4"/>
<evidence type="ECO:0000256" key="1">
    <source>
        <dbReference type="ARBA" id="ARBA00022669"/>
    </source>
</evidence>
<dbReference type="GeneID" id="2868690"/>
<dbReference type="Pfam" id="PF01476">
    <property type="entry name" value="LysM"/>
    <property type="match status" value="3"/>
</dbReference>
<reference evidence="6" key="2">
    <citation type="journal article" date="2009" name="Fungal Genet. Biol.">
        <title>The 2008 update of the Aspergillus nidulans genome annotation: a community effort.</title>
        <authorList>
            <person name="Wortman J.R."/>
            <person name="Gilsenan J.M."/>
            <person name="Joardar V."/>
            <person name="Deegan J."/>
            <person name="Clutterbuck J."/>
            <person name="Andersen M.R."/>
            <person name="Archer D."/>
            <person name="Bencina M."/>
            <person name="Braus G."/>
            <person name="Coutinho P."/>
            <person name="von Dohren H."/>
            <person name="Doonan J."/>
            <person name="Driessen A.J."/>
            <person name="Durek P."/>
            <person name="Espeso E."/>
            <person name="Fekete E."/>
            <person name="Flipphi M."/>
            <person name="Estrada C.G."/>
            <person name="Geysens S."/>
            <person name="Goldman G."/>
            <person name="de Groot P.W."/>
            <person name="Hansen K."/>
            <person name="Harris S.D."/>
            <person name="Heinekamp T."/>
            <person name="Helmstaedt K."/>
            <person name="Henrissat B."/>
            <person name="Hofmann G."/>
            <person name="Homan T."/>
            <person name="Horio T."/>
            <person name="Horiuchi H."/>
            <person name="James S."/>
            <person name="Jones M."/>
            <person name="Karaffa L."/>
            <person name="Karanyi Z."/>
            <person name="Kato M."/>
            <person name="Keller N."/>
            <person name="Kelly D.E."/>
            <person name="Kiel J.A."/>
            <person name="Kim J.M."/>
            <person name="van der Klei I.J."/>
            <person name="Klis F.M."/>
            <person name="Kovalchuk A."/>
            <person name="Krasevec N."/>
            <person name="Kubicek C.P."/>
            <person name="Liu B."/>
            <person name="Maccabe A."/>
            <person name="Meyer V."/>
            <person name="Mirabito P."/>
            <person name="Miskei M."/>
            <person name="Mos M."/>
            <person name="Mullins J."/>
            <person name="Nelson D.R."/>
            <person name="Nielsen J."/>
            <person name="Oakley B.R."/>
            <person name="Osmani S.A."/>
            <person name="Pakula T."/>
            <person name="Paszewski A."/>
            <person name="Paulsen I."/>
            <person name="Pilsyk S."/>
            <person name="Pocsi I."/>
            <person name="Punt P.J."/>
            <person name="Ram A.F."/>
            <person name="Ren Q."/>
            <person name="Robellet X."/>
            <person name="Robson G."/>
            <person name="Seiboth B."/>
            <person name="van Solingen P."/>
            <person name="Specht T."/>
            <person name="Sun J."/>
            <person name="Taheri-Talesh N."/>
            <person name="Takeshita N."/>
            <person name="Ussery D."/>
            <person name="vanKuyk P.A."/>
            <person name="Visser H."/>
            <person name="van de Vondervoort P.J."/>
            <person name="de Vries R.P."/>
            <person name="Walton J."/>
            <person name="Xiang X."/>
            <person name="Xiong Y."/>
            <person name="Zeng A.P."/>
            <person name="Brandt B.W."/>
            <person name="Cornell M.J."/>
            <person name="van den Hondel C.A."/>
            <person name="Visser J."/>
            <person name="Oliver S.G."/>
            <person name="Turner G."/>
        </authorList>
    </citation>
    <scope>GENOME REANNOTATION</scope>
    <source>
        <strain evidence="6">FGSC A4 / ATCC 38163 / CBS 112.46 / NRRL 194 / M139</strain>
    </source>
</reference>
<dbReference type="OMA" id="REPPADC"/>
<dbReference type="GO" id="GO:0008061">
    <property type="term" value="F:chitin binding"/>
    <property type="evidence" value="ECO:0007669"/>
    <property type="project" value="UniProtKB-KW"/>
</dbReference>
<keyword evidence="6" id="KW-1185">Reference proteome</keyword>
<dbReference type="InParanoid" id="Q5ATB4"/>
<dbReference type="eggNOG" id="KOG2806">
    <property type="taxonomic scope" value="Eukaryota"/>
</dbReference>
<dbReference type="SUPFAM" id="SSF54106">
    <property type="entry name" value="LysM domain"/>
    <property type="match status" value="3"/>
</dbReference>
<dbReference type="KEGG" id="ani:ANIA_08466"/>
<feature type="domain" description="LysM" evidence="4">
    <location>
        <begin position="37"/>
        <end position="96"/>
    </location>
</feature>
<dbReference type="RefSeq" id="XP_681735.1">
    <property type="nucleotide sequence ID" value="XM_676643.1"/>
</dbReference>
<keyword evidence="3" id="KW-0732">Signal</keyword>
<dbReference type="Gene3D" id="3.10.350.10">
    <property type="entry name" value="LysM domain"/>
    <property type="match status" value="3"/>
</dbReference>
<organism evidence="5 6">
    <name type="scientific">Emericella nidulans (strain FGSC A4 / ATCC 38163 / CBS 112.46 / NRRL 194 / M139)</name>
    <name type="common">Aspergillus nidulans</name>
    <dbReference type="NCBI Taxonomy" id="227321"/>
    <lineage>
        <taxon>Eukaryota</taxon>
        <taxon>Fungi</taxon>
        <taxon>Dikarya</taxon>
        <taxon>Ascomycota</taxon>
        <taxon>Pezizomycotina</taxon>
        <taxon>Eurotiomycetes</taxon>
        <taxon>Eurotiomycetidae</taxon>
        <taxon>Eurotiales</taxon>
        <taxon>Aspergillaceae</taxon>
        <taxon>Aspergillus</taxon>
        <taxon>Aspergillus subgen. Nidulantes</taxon>
    </lineage>
</organism>
<dbReference type="PROSITE" id="PS51782">
    <property type="entry name" value="LYSM"/>
    <property type="match status" value="3"/>
</dbReference>
<dbReference type="HOGENOM" id="CLU_010591_0_0_1"/>
<dbReference type="AlphaFoldDB" id="Q5ATB4"/>
<evidence type="ECO:0000256" key="2">
    <source>
        <dbReference type="ARBA" id="ARBA00023026"/>
    </source>
</evidence>
<dbReference type="CDD" id="cd00118">
    <property type="entry name" value="LysM"/>
    <property type="match status" value="3"/>
</dbReference>